<organism evidence="3 4">
    <name type="scientific">Kutzneria chonburiensis</name>
    <dbReference type="NCBI Taxonomy" id="1483604"/>
    <lineage>
        <taxon>Bacteria</taxon>
        <taxon>Bacillati</taxon>
        <taxon>Actinomycetota</taxon>
        <taxon>Actinomycetes</taxon>
        <taxon>Pseudonocardiales</taxon>
        <taxon>Pseudonocardiaceae</taxon>
        <taxon>Kutzneria</taxon>
    </lineage>
</organism>
<proteinExistence type="predicted"/>
<keyword evidence="1" id="KW-1133">Transmembrane helix</keyword>
<feature type="transmembrane region" description="Helical" evidence="1">
    <location>
        <begin position="50"/>
        <end position="67"/>
    </location>
</feature>
<reference evidence="3 4" key="1">
    <citation type="submission" date="2024-09" db="EMBL/GenBank/DDBJ databases">
        <authorList>
            <person name="Sun Q."/>
            <person name="Mori K."/>
        </authorList>
    </citation>
    <scope>NUCLEOTIDE SEQUENCE [LARGE SCALE GENOMIC DNA]</scope>
    <source>
        <strain evidence="3 4">TBRC 1432</strain>
    </source>
</reference>
<comment type="caution">
    <text evidence="3">The sequence shown here is derived from an EMBL/GenBank/DDBJ whole genome shotgun (WGS) entry which is preliminary data.</text>
</comment>
<evidence type="ECO:0000259" key="2">
    <source>
        <dbReference type="Pfam" id="PF10756"/>
    </source>
</evidence>
<protein>
    <submittedName>
        <fullName evidence="3">PH domain-containing protein</fullName>
    </submittedName>
</protein>
<name>A0ABV6ML07_9PSEU</name>
<gene>
    <name evidence="3" type="ORF">ACFFH7_05805</name>
</gene>
<accession>A0ABV6ML07</accession>
<dbReference type="EMBL" id="JBHLUD010000001">
    <property type="protein sequence ID" value="MFC0540985.1"/>
    <property type="molecule type" value="Genomic_DNA"/>
</dbReference>
<sequence length="155" mass="16830">MSAETVTCRPRRVRFVAIPAAAGLVALFVIIAILLRNTPTGAYFEVSDQIAMAMVGVLLACGVLLLTRPRVRATAEWIEVRNLLGATRYPWSEVRGLSFPDGSAWARLDLPADEYVSIMAVQAADGARAVTAMRGLRALYKESSVYTEATSKPRS</sequence>
<keyword evidence="4" id="KW-1185">Reference proteome</keyword>
<dbReference type="Proteomes" id="UP001589810">
    <property type="component" value="Unassembled WGS sequence"/>
</dbReference>
<keyword evidence="1" id="KW-0812">Transmembrane</keyword>
<keyword evidence="1" id="KW-0472">Membrane</keyword>
<evidence type="ECO:0000256" key="1">
    <source>
        <dbReference type="SAM" id="Phobius"/>
    </source>
</evidence>
<dbReference type="RefSeq" id="WP_273939819.1">
    <property type="nucleotide sequence ID" value="NZ_CP097263.1"/>
</dbReference>
<feature type="transmembrane region" description="Helical" evidence="1">
    <location>
        <begin position="12"/>
        <end position="35"/>
    </location>
</feature>
<evidence type="ECO:0000313" key="3">
    <source>
        <dbReference type="EMBL" id="MFC0540985.1"/>
    </source>
</evidence>
<dbReference type="Pfam" id="PF10756">
    <property type="entry name" value="bPH_6"/>
    <property type="match status" value="1"/>
</dbReference>
<evidence type="ECO:0000313" key="4">
    <source>
        <dbReference type="Proteomes" id="UP001589810"/>
    </source>
</evidence>
<dbReference type="InterPro" id="IPR019692">
    <property type="entry name" value="CFP-6_PH"/>
</dbReference>
<feature type="domain" description="Low molecular weight protein antigen 6 PH" evidence="2">
    <location>
        <begin position="68"/>
        <end position="137"/>
    </location>
</feature>